<dbReference type="Pfam" id="PF00026">
    <property type="entry name" value="Asp"/>
    <property type="match status" value="1"/>
</dbReference>
<name>A0A1X2HBL7_SYNRA</name>
<dbReference type="OMA" id="HAQLTIG"/>
<evidence type="ECO:0000256" key="2">
    <source>
        <dbReference type="SAM" id="Phobius"/>
    </source>
</evidence>
<dbReference type="InParanoid" id="A0A1X2HBL7"/>
<dbReference type="Gene3D" id="2.40.70.10">
    <property type="entry name" value="Acid Proteases"/>
    <property type="match status" value="2"/>
</dbReference>
<dbReference type="InterPro" id="IPR033121">
    <property type="entry name" value="PEPTIDASE_A1"/>
</dbReference>
<evidence type="ECO:0000313" key="5">
    <source>
        <dbReference type="Proteomes" id="UP000242180"/>
    </source>
</evidence>
<keyword evidence="2" id="KW-0472">Membrane</keyword>
<keyword evidence="2" id="KW-0812">Transmembrane</keyword>
<dbReference type="PROSITE" id="PS51767">
    <property type="entry name" value="PEPTIDASE_A1"/>
    <property type="match status" value="1"/>
</dbReference>
<feature type="transmembrane region" description="Helical" evidence="2">
    <location>
        <begin position="401"/>
        <end position="422"/>
    </location>
</feature>
<dbReference type="STRING" id="13706.A0A1X2HBL7"/>
<evidence type="ECO:0000259" key="3">
    <source>
        <dbReference type="PROSITE" id="PS51767"/>
    </source>
</evidence>
<evidence type="ECO:0000313" key="4">
    <source>
        <dbReference type="EMBL" id="ORY96162.1"/>
    </source>
</evidence>
<reference evidence="4 5" key="1">
    <citation type="submission" date="2016-07" db="EMBL/GenBank/DDBJ databases">
        <title>Pervasive Adenine N6-methylation of Active Genes in Fungi.</title>
        <authorList>
            <consortium name="DOE Joint Genome Institute"/>
            <person name="Mondo S.J."/>
            <person name="Dannebaum R.O."/>
            <person name="Kuo R.C."/>
            <person name="Labutti K."/>
            <person name="Haridas S."/>
            <person name="Kuo A."/>
            <person name="Salamov A."/>
            <person name="Ahrendt S.R."/>
            <person name="Lipzen A."/>
            <person name="Sullivan W."/>
            <person name="Andreopoulos W.B."/>
            <person name="Clum A."/>
            <person name="Lindquist E."/>
            <person name="Daum C."/>
            <person name="Ramamoorthy G.K."/>
            <person name="Gryganskyi A."/>
            <person name="Culley D."/>
            <person name="Magnuson J.K."/>
            <person name="James T.Y."/>
            <person name="O'Malley M.A."/>
            <person name="Stajich J.E."/>
            <person name="Spatafora J.W."/>
            <person name="Visel A."/>
            <person name="Grigoriev I.V."/>
        </authorList>
    </citation>
    <scope>NUCLEOTIDE SEQUENCE [LARGE SCALE GENOMIC DNA]</scope>
    <source>
        <strain evidence="4 5">NRRL 2496</strain>
    </source>
</reference>
<dbReference type="OrthoDB" id="3089at2759"/>
<dbReference type="GO" id="GO:0006508">
    <property type="term" value="P:proteolysis"/>
    <property type="evidence" value="ECO:0007669"/>
    <property type="project" value="InterPro"/>
</dbReference>
<protein>
    <submittedName>
        <fullName evidence="4">Aspartic peptidase domain-containing protein</fullName>
    </submittedName>
</protein>
<dbReference type="Proteomes" id="UP000242180">
    <property type="component" value="Unassembled WGS sequence"/>
</dbReference>
<dbReference type="InterPro" id="IPR001461">
    <property type="entry name" value="Aspartic_peptidase_A1"/>
</dbReference>
<dbReference type="PANTHER" id="PTHR47966">
    <property type="entry name" value="BETA-SITE APP-CLEAVING ENZYME, ISOFORM A-RELATED"/>
    <property type="match status" value="1"/>
</dbReference>
<keyword evidence="5" id="KW-1185">Reference proteome</keyword>
<proteinExistence type="inferred from homology"/>
<comment type="caution">
    <text evidence="4">The sequence shown here is derived from an EMBL/GenBank/DDBJ whole genome shotgun (WGS) entry which is preliminary data.</text>
</comment>
<dbReference type="GO" id="GO:0004190">
    <property type="term" value="F:aspartic-type endopeptidase activity"/>
    <property type="evidence" value="ECO:0007669"/>
    <property type="project" value="InterPro"/>
</dbReference>
<dbReference type="InterPro" id="IPR021109">
    <property type="entry name" value="Peptidase_aspartic_dom_sf"/>
</dbReference>
<organism evidence="4 5">
    <name type="scientific">Syncephalastrum racemosum</name>
    <name type="common">Filamentous fungus</name>
    <dbReference type="NCBI Taxonomy" id="13706"/>
    <lineage>
        <taxon>Eukaryota</taxon>
        <taxon>Fungi</taxon>
        <taxon>Fungi incertae sedis</taxon>
        <taxon>Mucoromycota</taxon>
        <taxon>Mucoromycotina</taxon>
        <taxon>Mucoromycetes</taxon>
        <taxon>Mucorales</taxon>
        <taxon>Syncephalastraceae</taxon>
        <taxon>Syncephalastrum</taxon>
    </lineage>
</organism>
<gene>
    <name evidence="4" type="ORF">BCR43DRAFT_267189</name>
</gene>
<comment type="similarity">
    <text evidence="1">Belongs to the peptidase A1 family.</text>
</comment>
<sequence>MNMVLDTGSANTAVISSLCKSEDCQHVTQPHLPAETADRYHDRVSASYGNAKLHTSWEGYATGQHVEIENTTTYGRVDLISDSHRFFTPRCPLNQGLWGLAYPGLQTRPVPENNATETLIDAIRRQHQLPDAFTFELCNKPIIDPVSALAFRMIHDTPMPYCKARERVGHFWLGGYVSERTPHLQWVKLLNPKYYEVKIKHFQVNDRPVQLPSNANRPRTIVDTGTNDIVLSTDNLQALLHALWQSRLVVFDDKVPPEHERAFWLDHARLTLPAHAVRLNRSATFGVTLADSTGDTVVPIAVENLLHIAPVGRHWVNISWTGLSHGGGTRVAGTILGNTLLRGRATVWDRGQNRLGFSDLRYDDLCCQASSADAVDTLISANAPLPPLGPSPIMYRAVECLWLALMALGILGTVVGIGLLAFHGILAQRRRRAAKAQRPENTPYTKS</sequence>
<dbReference type="AlphaFoldDB" id="A0A1X2HBL7"/>
<accession>A0A1X2HBL7</accession>
<dbReference type="SUPFAM" id="SSF50630">
    <property type="entry name" value="Acid proteases"/>
    <property type="match status" value="1"/>
</dbReference>
<dbReference type="EMBL" id="MCGN01000005">
    <property type="protein sequence ID" value="ORY96162.1"/>
    <property type="molecule type" value="Genomic_DNA"/>
</dbReference>
<keyword evidence="2" id="KW-1133">Transmembrane helix</keyword>
<evidence type="ECO:0000256" key="1">
    <source>
        <dbReference type="ARBA" id="ARBA00007447"/>
    </source>
</evidence>
<feature type="domain" description="Peptidase A1" evidence="3">
    <location>
        <begin position="1"/>
        <end position="358"/>
    </location>
</feature>